<proteinExistence type="predicted"/>
<gene>
    <name evidence="2" type="ORF">Cvel_2134</name>
</gene>
<feature type="domain" description="CoA-binding" evidence="1">
    <location>
        <begin position="13"/>
        <end position="149"/>
    </location>
</feature>
<dbReference type="Gene3D" id="3.40.50.720">
    <property type="entry name" value="NAD(P)-binding Rossmann-like Domain"/>
    <property type="match status" value="1"/>
</dbReference>
<name>A0A0G4IAL0_9ALVE</name>
<dbReference type="Pfam" id="PF13380">
    <property type="entry name" value="CoA_binding_2"/>
    <property type="match status" value="1"/>
</dbReference>
<dbReference type="VEuPathDB" id="CryptoDB:Cvel_2134"/>
<accession>A0A0G4IAL0</accession>
<evidence type="ECO:0000259" key="1">
    <source>
        <dbReference type="Pfam" id="PF13380"/>
    </source>
</evidence>
<protein>
    <recommendedName>
        <fullName evidence="1">CoA-binding domain-containing protein</fullName>
    </recommendedName>
</protein>
<organism evidence="2">
    <name type="scientific">Chromera velia CCMP2878</name>
    <dbReference type="NCBI Taxonomy" id="1169474"/>
    <lineage>
        <taxon>Eukaryota</taxon>
        <taxon>Sar</taxon>
        <taxon>Alveolata</taxon>
        <taxon>Colpodellida</taxon>
        <taxon>Chromeraceae</taxon>
        <taxon>Chromera</taxon>
    </lineage>
</organism>
<dbReference type="EMBL" id="CDMZ01005765">
    <property type="protein sequence ID" value="CEM54208.1"/>
    <property type="molecule type" value="Genomic_DNA"/>
</dbReference>
<evidence type="ECO:0000313" key="2">
    <source>
        <dbReference type="EMBL" id="CEM54208.1"/>
    </source>
</evidence>
<dbReference type="SUPFAM" id="SSF51735">
    <property type="entry name" value="NAD(P)-binding Rossmann-fold domains"/>
    <property type="match status" value="1"/>
</dbReference>
<reference evidence="2" key="1">
    <citation type="submission" date="2014-11" db="EMBL/GenBank/DDBJ databases">
        <authorList>
            <person name="Otto D Thomas"/>
            <person name="Naeem Raeece"/>
        </authorList>
    </citation>
    <scope>NUCLEOTIDE SEQUENCE</scope>
</reference>
<dbReference type="PANTHER" id="PTHR33303">
    <property type="entry name" value="CYTOPLASMIC PROTEIN-RELATED"/>
    <property type="match status" value="1"/>
</dbReference>
<dbReference type="InterPro" id="IPR003781">
    <property type="entry name" value="CoA-bd"/>
</dbReference>
<dbReference type="AlphaFoldDB" id="A0A0G4IAL0"/>
<sequence length="155" mass="16498">MSKTQDFFGRSAFLVVGASTNREKFGNKVLRALKITFVDGESRVPEYKGKTAPVVPINPKETVVEGLSGHTSLKEAAEVLSSMSIKPEEAGIHLITPPKATKDVVKEALSLGFKSFWMQPGAEENEAIEAADSAGALVISGGPCVLVELSCLDLH</sequence>
<dbReference type="InterPro" id="IPR036291">
    <property type="entry name" value="NAD(P)-bd_dom_sf"/>
</dbReference>
<dbReference type="PANTHER" id="PTHR33303:SF2">
    <property type="entry name" value="COA-BINDING DOMAIN-CONTAINING PROTEIN"/>
    <property type="match status" value="1"/>
</dbReference>